<evidence type="ECO:0000313" key="4">
    <source>
        <dbReference type="EMBL" id="GEU92815.1"/>
    </source>
</evidence>
<name>A0A6L2P6V5_TANCI</name>
<dbReference type="EMBL" id="BKCJ010010715">
    <property type="protein sequence ID" value="GEU92815.1"/>
    <property type="molecule type" value="Genomic_DNA"/>
</dbReference>
<reference evidence="4" key="1">
    <citation type="journal article" date="2019" name="Sci. Rep.">
        <title>Draft genome of Tanacetum cinerariifolium, the natural source of mosquito coil.</title>
        <authorList>
            <person name="Yamashiro T."/>
            <person name="Shiraishi A."/>
            <person name="Satake H."/>
            <person name="Nakayama K."/>
        </authorList>
    </citation>
    <scope>NUCLEOTIDE SEQUENCE</scope>
</reference>
<organism evidence="4">
    <name type="scientific">Tanacetum cinerariifolium</name>
    <name type="common">Dalmatian daisy</name>
    <name type="synonym">Chrysanthemum cinerariifolium</name>
    <dbReference type="NCBI Taxonomy" id="118510"/>
    <lineage>
        <taxon>Eukaryota</taxon>
        <taxon>Viridiplantae</taxon>
        <taxon>Streptophyta</taxon>
        <taxon>Embryophyta</taxon>
        <taxon>Tracheophyta</taxon>
        <taxon>Spermatophyta</taxon>
        <taxon>Magnoliopsida</taxon>
        <taxon>eudicotyledons</taxon>
        <taxon>Gunneridae</taxon>
        <taxon>Pentapetalae</taxon>
        <taxon>asterids</taxon>
        <taxon>campanulids</taxon>
        <taxon>Asterales</taxon>
        <taxon>Asteraceae</taxon>
        <taxon>Asteroideae</taxon>
        <taxon>Anthemideae</taxon>
        <taxon>Anthemidinae</taxon>
        <taxon>Tanacetum</taxon>
    </lineage>
</organism>
<dbReference type="GO" id="GO:0008270">
    <property type="term" value="F:zinc ion binding"/>
    <property type="evidence" value="ECO:0007669"/>
    <property type="project" value="UniProtKB-KW"/>
</dbReference>
<dbReference type="SUPFAM" id="SSF57756">
    <property type="entry name" value="Retrovirus zinc finger-like domains"/>
    <property type="match status" value="1"/>
</dbReference>
<gene>
    <name evidence="4" type="ORF">Tci_064793</name>
</gene>
<evidence type="ECO:0000256" key="1">
    <source>
        <dbReference type="PROSITE-ProRule" id="PRU00047"/>
    </source>
</evidence>
<dbReference type="Pfam" id="PF00098">
    <property type="entry name" value="zf-CCHC"/>
    <property type="match status" value="1"/>
</dbReference>
<comment type="caution">
    <text evidence="4">The sequence shown here is derived from an EMBL/GenBank/DDBJ whole genome shotgun (WGS) entry which is preliminary data.</text>
</comment>
<dbReference type="Pfam" id="PF14223">
    <property type="entry name" value="Retrotran_gag_2"/>
    <property type="match status" value="1"/>
</dbReference>
<dbReference type="AlphaFoldDB" id="A0A6L2P6V5"/>
<dbReference type="GO" id="GO:0003676">
    <property type="term" value="F:nucleic acid binding"/>
    <property type="evidence" value="ECO:0007669"/>
    <property type="project" value="InterPro"/>
</dbReference>
<feature type="non-terminal residue" evidence="4">
    <location>
        <position position="427"/>
    </location>
</feature>
<sequence length="427" mass="49968">MSRDVITVGSTMRIPLLYRGEYSQWRERFMNYLEEQTDGEAMINSFSECNETAKDLWDALERQMRGFEFGEQDRKAVILYEYKTFKAIEGEQLLDTYLRYLQVINDLKKCGYKKDNCELNYKFLNNLQQEWKQYATLMRQTKNLMDINIDALYNILKQNQGDVNDALGYKKKAVVVHSDPLALVTEKINVSKRKEKVVVSSDSEGSSSDDFSELKKITALLAKAFNRGKFYSKPTNNNLRTSSTSQSANKKQEIVKTDDKKVKKKADEKNRDMSKVKCYNCKKEGHFPKNCKKAKVKDYNYYKTKMLLAKKDSVKQVLHTEDQAWMESCSDSDQEINANMIFMAQIEKIFQNQTKVLHLLKKPLLRNNDDDQEIFHDTIESASENFIKNHIDSQKDYDKSKVDHNDSEEKEHLVDKLIRKFNHKIAK</sequence>
<evidence type="ECO:0000259" key="3">
    <source>
        <dbReference type="PROSITE" id="PS50158"/>
    </source>
</evidence>
<feature type="region of interest" description="Disordered" evidence="2">
    <location>
        <begin position="233"/>
        <end position="269"/>
    </location>
</feature>
<evidence type="ECO:0000256" key="2">
    <source>
        <dbReference type="SAM" id="MobiDB-lite"/>
    </source>
</evidence>
<feature type="compositionally biased region" description="Polar residues" evidence="2">
    <location>
        <begin position="233"/>
        <end position="249"/>
    </location>
</feature>
<dbReference type="SMART" id="SM00343">
    <property type="entry name" value="ZnF_C2HC"/>
    <property type="match status" value="1"/>
</dbReference>
<protein>
    <recommendedName>
        <fullName evidence="3">CCHC-type domain-containing protein</fullName>
    </recommendedName>
</protein>
<dbReference type="InterPro" id="IPR001878">
    <property type="entry name" value="Znf_CCHC"/>
</dbReference>
<accession>A0A6L2P6V5</accession>
<dbReference type="Gene3D" id="4.10.60.10">
    <property type="entry name" value="Zinc finger, CCHC-type"/>
    <property type="match status" value="1"/>
</dbReference>
<keyword evidence="1" id="KW-0479">Metal-binding</keyword>
<dbReference type="InterPro" id="IPR036875">
    <property type="entry name" value="Znf_CCHC_sf"/>
</dbReference>
<keyword evidence="1" id="KW-0862">Zinc</keyword>
<proteinExistence type="predicted"/>
<feature type="compositionally biased region" description="Basic and acidic residues" evidence="2">
    <location>
        <begin position="250"/>
        <end position="269"/>
    </location>
</feature>
<keyword evidence="1" id="KW-0863">Zinc-finger</keyword>
<dbReference type="PROSITE" id="PS50158">
    <property type="entry name" value="ZF_CCHC"/>
    <property type="match status" value="1"/>
</dbReference>
<feature type="domain" description="CCHC-type" evidence="3">
    <location>
        <begin position="277"/>
        <end position="293"/>
    </location>
</feature>